<dbReference type="SUPFAM" id="SSF54506">
    <property type="entry name" value="Diaminopimelate epimerase-like"/>
    <property type="match status" value="1"/>
</dbReference>
<evidence type="ECO:0000256" key="1">
    <source>
        <dbReference type="ARBA" id="ARBA00008270"/>
    </source>
</evidence>
<proteinExistence type="inferred from homology"/>
<dbReference type="NCBIfam" id="TIGR00654">
    <property type="entry name" value="PhzF_family"/>
    <property type="match status" value="1"/>
</dbReference>
<dbReference type="PANTHER" id="PTHR13774:SF39">
    <property type="entry name" value="BIOSYNTHESIS PROTEIN, PUTATIVE-RELATED"/>
    <property type="match status" value="1"/>
</dbReference>
<evidence type="ECO:0000313" key="6">
    <source>
        <dbReference type="Proteomes" id="UP000298763"/>
    </source>
</evidence>
<dbReference type="Proteomes" id="UP000298763">
    <property type="component" value="Chromosome"/>
</dbReference>
<dbReference type="OrthoDB" id="9788221at2"/>
<dbReference type="PIRSF" id="PIRSF016184">
    <property type="entry name" value="PhzC_PhzF"/>
    <property type="match status" value="1"/>
</dbReference>
<dbReference type="EMBL" id="JACHXS010000020">
    <property type="protein sequence ID" value="MBB3225365.1"/>
    <property type="molecule type" value="Genomic_DNA"/>
</dbReference>
<feature type="active site" evidence="3">
    <location>
        <position position="50"/>
    </location>
</feature>
<dbReference type="Proteomes" id="UP000584325">
    <property type="component" value="Unassembled WGS sequence"/>
</dbReference>
<sequence length="286" mass="29467">MIDGVKRVAAFCAGDAGSSFGGNPAGVWTGAALPPEETMRQVAAEVGYSETVFAARDQPDGHWRVRYFSPESEVPFCGHATIALGAVLALEHGAGTFALQTNHARVTVEGNAEGGTITASLVSPAATGTAAPQAIVDEALALFGYTRADLDERIPAALANGGAGHLILALRSRAALAAMRYDLAAGRTLMRREGWATIALVHAETPQYFHARNPFASGGVYEDPATGAAAAALAGYLRDSGWPETAIDIVQGENMGVPCRLQARALPGHGAPVRVAGLARLIGEGA</sequence>
<evidence type="ECO:0000256" key="2">
    <source>
        <dbReference type="ARBA" id="ARBA00023235"/>
    </source>
</evidence>
<dbReference type="Gene3D" id="3.10.310.10">
    <property type="entry name" value="Diaminopimelate Epimerase, Chain A, domain 1"/>
    <property type="match status" value="2"/>
</dbReference>
<comment type="similarity">
    <text evidence="1">Belongs to the PhzF family.</text>
</comment>
<dbReference type="AlphaFoldDB" id="A0A4P8HSM6"/>
<dbReference type="GO" id="GO:0016853">
    <property type="term" value="F:isomerase activity"/>
    <property type="evidence" value="ECO:0007669"/>
    <property type="project" value="UniProtKB-KW"/>
</dbReference>
<reference evidence="5 6" key="1">
    <citation type="submission" date="2019-05" db="EMBL/GenBank/DDBJ databases">
        <title>Draft Genome Sequences of Six Type Strains of the Genus Massilia.</title>
        <authorList>
            <person name="Miess H."/>
            <person name="Frediansyhah A."/>
            <person name="Gross H."/>
        </authorList>
    </citation>
    <scope>NUCLEOTIDE SEQUENCE [LARGE SCALE GENOMIC DNA]</scope>
    <source>
        <strain evidence="5 6">DSMZ 26121</strain>
    </source>
</reference>
<dbReference type="EMBL" id="CP040017">
    <property type="protein sequence ID" value="QCP11530.1"/>
    <property type="molecule type" value="Genomic_DNA"/>
</dbReference>
<dbReference type="RefSeq" id="WP_137314381.1">
    <property type="nucleotide sequence ID" value="NZ_CP040017.1"/>
</dbReference>
<gene>
    <name evidence="5" type="ORF">FCL38_14705</name>
    <name evidence="4" type="ORF">FHS02_006237</name>
</gene>
<evidence type="ECO:0000313" key="4">
    <source>
        <dbReference type="EMBL" id="MBB3225365.1"/>
    </source>
</evidence>
<protein>
    <submittedName>
        <fullName evidence="4">PhzF family phenazine biosynthesis protein</fullName>
    </submittedName>
</protein>
<dbReference type="InterPro" id="IPR003719">
    <property type="entry name" value="Phenazine_PhzF-like"/>
</dbReference>
<dbReference type="PANTHER" id="PTHR13774">
    <property type="entry name" value="PHENAZINE BIOSYNTHESIS PROTEIN"/>
    <property type="match status" value="1"/>
</dbReference>
<evidence type="ECO:0000313" key="5">
    <source>
        <dbReference type="EMBL" id="QCP11530.1"/>
    </source>
</evidence>
<keyword evidence="2" id="KW-0413">Isomerase</keyword>
<evidence type="ECO:0000256" key="3">
    <source>
        <dbReference type="PIRSR" id="PIRSR016184-1"/>
    </source>
</evidence>
<dbReference type="Pfam" id="PF02567">
    <property type="entry name" value="PhzC-PhzF"/>
    <property type="match status" value="1"/>
</dbReference>
<keyword evidence="6" id="KW-1185">Reference proteome</keyword>
<dbReference type="GO" id="GO:0005737">
    <property type="term" value="C:cytoplasm"/>
    <property type="evidence" value="ECO:0007669"/>
    <property type="project" value="TreeGrafter"/>
</dbReference>
<organism evidence="4 7">
    <name type="scientific">Pseudoduganella umbonata</name>
    <dbReference type="NCBI Taxonomy" id="864828"/>
    <lineage>
        <taxon>Bacteria</taxon>
        <taxon>Pseudomonadati</taxon>
        <taxon>Pseudomonadota</taxon>
        <taxon>Betaproteobacteria</taxon>
        <taxon>Burkholderiales</taxon>
        <taxon>Oxalobacteraceae</taxon>
        <taxon>Telluria group</taxon>
        <taxon>Pseudoduganella</taxon>
    </lineage>
</organism>
<reference evidence="4 7" key="2">
    <citation type="submission" date="2020-08" db="EMBL/GenBank/DDBJ databases">
        <title>Genomic Encyclopedia of Type Strains, Phase III (KMG-III): the genomes of soil and plant-associated and newly described type strains.</title>
        <authorList>
            <person name="Whitman W."/>
        </authorList>
    </citation>
    <scope>NUCLEOTIDE SEQUENCE [LARGE SCALE GENOMIC DNA]</scope>
    <source>
        <strain evidence="4 7">CECT 7753</strain>
    </source>
</reference>
<name>A0A4P8HSM6_9BURK</name>
<accession>A0A4P8HSM6</accession>
<evidence type="ECO:0000313" key="7">
    <source>
        <dbReference type="Proteomes" id="UP000584325"/>
    </source>
</evidence>